<dbReference type="GO" id="GO:0003824">
    <property type="term" value="F:catalytic activity"/>
    <property type="evidence" value="ECO:0007669"/>
    <property type="project" value="InterPro"/>
</dbReference>
<dbReference type="InterPro" id="IPR036691">
    <property type="entry name" value="Endo/exonu/phosph_ase_sf"/>
</dbReference>
<dbReference type="SUPFAM" id="SSF56219">
    <property type="entry name" value="DNase I-like"/>
    <property type="match status" value="1"/>
</dbReference>
<feature type="compositionally biased region" description="Low complexity" evidence="1">
    <location>
        <begin position="15"/>
        <end position="26"/>
    </location>
</feature>
<protein>
    <recommendedName>
        <fullName evidence="2">Endonuclease/exonuclease/phosphatase domain-containing protein</fullName>
    </recommendedName>
</protein>
<dbReference type="Gene3D" id="3.60.10.10">
    <property type="entry name" value="Endonuclease/exonuclease/phosphatase"/>
    <property type="match status" value="1"/>
</dbReference>
<dbReference type="Proteomes" id="UP001160148">
    <property type="component" value="Unassembled WGS sequence"/>
</dbReference>
<feature type="region of interest" description="Disordered" evidence="1">
    <location>
        <begin position="14"/>
        <end position="50"/>
    </location>
</feature>
<evidence type="ECO:0000256" key="1">
    <source>
        <dbReference type="SAM" id="MobiDB-lite"/>
    </source>
</evidence>
<accession>A0AAV0Y7F3</accession>
<dbReference type="InterPro" id="IPR005135">
    <property type="entry name" value="Endo/exonuclease/phosphatase"/>
</dbReference>
<gene>
    <name evidence="3" type="ORF">MEUPH1_LOCUS30208</name>
</gene>
<organism evidence="3 4">
    <name type="scientific">Macrosiphum euphorbiae</name>
    <name type="common">potato aphid</name>
    <dbReference type="NCBI Taxonomy" id="13131"/>
    <lineage>
        <taxon>Eukaryota</taxon>
        <taxon>Metazoa</taxon>
        <taxon>Ecdysozoa</taxon>
        <taxon>Arthropoda</taxon>
        <taxon>Hexapoda</taxon>
        <taxon>Insecta</taxon>
        <taxon>Pterygota</taxon>
        <taxon>Neoptera</taxon>
        <taxon>Paraneoptera</taxon>
        <taxon>Hemiptera</taxon>
        <taxon>Sternorrhyncha</taxon>
        <taxon>Aphidomorpha</taxon>
        <taxon>Aphidoidea</taxon>
        <taxon>Aphididae</taxon>
        <taxon>Macrosiphini</taxon>
        <taxon>Macrosiphum</taxon>
    </lineage>
</organism>
<evidence type="ECO:0000313" key="4">
    <source>
        <dbReference type="Proteomes" id="UP001160148"/>
    </source>
</evidence>
<dbReference type="Pfam" id="PF03372">
    <property type="entry name" value="Exo_endo_phos"/>
    <property type="match status" value="1"/>
</dbReference>
<dbReference type="EMBL" id="CARXXK010001584">
    <property type="protein sequence ID" value="CAI6376879.1"/>
    <property type="molecule type" value="Genomic_DNA"/>
</dbReference>
<evidence type="ECO:0000313" key="3">
    <source>
        <dbReference type="EMBL" id="CAI6376879.1"/>
    </source>
</evidence>
<sequence>MTLKTLSTNTIAKLPSSTITTNPTPSVKEPSGNNTSYASITTNHSDKTNSKSKDLLTKLLIDTIQKRYTSTDIKEIIMSALSAIIMIIQNSNNSRIIYWNCRGASKKRLELLELVQRKNIDIILLNETHLNNSQQFKLPNFHSYITNRPQRLGHPAWGGTANNKSKKSFTTRLRSLHHQLKIPQSKFK</sequence>
<name>A0AAV0Y7F3_9HEMI</name>
<comment type="caution">
    <text evidence="3">The sequence shown here is derived from an EMBL/GenBank/DDBJ whole genome shotgun (WGS) entry which is preliminary data.</text>
</comment>
<evidence type="ECO:0000259" key="2">
    <source>
        <dbReference type="Pfam" id="PF03372"/>
    </source>
</evidence>
<feature type="domain" description="Endonuclease/exonuclease/phosphatase" evidence="2">
    <location>
        <begin position="98"/>
        <end position="148"/>
    </location>
</feature>
<dbReference type="AlphaFoldDB" id="A0AAV0Y7F3"/>
<feature type="compositionally biased region" description="Polar residues" evidence="1">
    <location>
        <begin position="31"/>
        <end position="43"/>
    </location>
</feature>
<proteinExistence type="predicted"/>
<keyword evidence="4" id="KW-1185">Reference proteome</keyword>
<reference evidence="3 4" key="1">
    <citation type="submission" date="2023-01" db="EMBL/GenBank/DDBJ databases">
        <authorList>
            <person name="Whitehead M."/>
        </authorList>
    </citation>
    <scope>NUCLEOTIDE SEQUENCE [LARGE SCALE GENOMIC DNA]</scope>
</reference>